<protein>
    <recommendedName>
        <fullName evidence="4">DUF5666 domain-containing protein</fullName>
    </recommendedName>
</protein>
<keyword evidence="3" id="KW-1185">Reference proteome</keyword>
<accession>A0ABX6BZ37</accession>
<gene>
    <name evidence="2" type="ORF">Tbon_01615</name>
</gene>
<dbReference type="EMBL" id="CP042829">
    <property type="protein sequence ID" value="QFG02051.1"/>
    <property type="molecule type" value="Genomic_DNA"/>
</dbReference>
<evidence type="ECO:0000313" key="3">
    <source>
        <dbReference type="Proteomes" id="UP000326331"/>
    </source>
</evidence>
<feature type="transmembrane region" description="Helical" evidence="1">
    <location>
        <begin position="16"/>
        <end position="37"/>
    </location>
</feature>
<organism evidence="2 3">
    <name type="scientific">Tepidiforma bonchosmolovskayae</name>
    <dbReference type="NCBI Taxonomy" id="2601677"/>
    <lineage>
        <taxon>Bacteria</taxon>
        <taxon>Bacillati</taxon>
        <taxon>Chloroflexota</taxon>
        <taxon>Tepidiformia</taxon>
        <taxon>Tepidiformales</taxon>
        <taxon>Tepidiformaceae</taxon>
        <taxon>Tepidiforma</taxon>
    </lineage>
</organism>
<evidence type="ECO:0000313" key="2">
    <source>
        <dbReference type="EMBL" id="QFG02051.1"/>
    </source>
</evidence>
<dbReference type="Proteomes" id="UP000326331">
    <property type="component" value="Chromosome"/>
</dbReference>
<dbReference type="RefSeq" id="WP_158065990.1">
    <property type="nucleotide sequence ID" value="NZ_CP042829.1"/>
</dbReference>
<name>A0ABX6BZ37_9CHLR</name>
<reference evidence="2 3" key="1">
    <citation type="submission" date="2019-08" db="EMBL/GenBank/DDBJ databases">
        <authorList>
            <person name="Toschakov S.V."/>
        </authorList>
    </citation>
    <scope>NUCLEOTIDE SEQUENCE [LARGE SCALE GENOMIC DNA]</scope>
    <source>
        <strain evidence="2 3">3753O</strain>
    </source>
</reference>
<keyword evidence="1" id="KW-0812">Transmembrane</keyword>
<evidence type="ECO:0008006" key="4">
    <source>
        <dbReference type="Google" id="ProtNLM"/>
    </source>
</evidence>
<keyword evidence="1" id="KW-1133">Transmembrane helix</keyword>
<reference evidence="2 3" key="2">
    <citation type="submission" date="2019-10" db="EMBL/GenBank/DDBJ databases">
        <title>Thermopilla bonchosmolovskayae gen. nov., sp. nov., a moderately thermophilic Chloroflexi bacterium from a Chukotka hot spring (Arctic, Russia), representing a novel classis Thermopillaia, which include previously uncultivated lineage OLB14.</title>
        <authorList>
            <person name="Kochetkova T.V."/>
            <person name="Zayulina K.S."/>
            <person name="Zhigarkov V.S."/>
            <person name="Minaev N.V."/>
            <person name="Novikov A."/>
            <person name="Toshchakov S.V."/>
            <person name="Elcheninov A.G."/>
            <person name="Kublanov I.V."/>
        </authorList>
    </citation>
    <scope>NUCLEOTIDE SEQUENCE [LARGE SCALE GENOMIC DNA]</scope>
    <source>
        <strain evidence="2 3">3753O</strain>
    </source>
</reference>
<sequence length="224" mass="22278">MERAGNSGGFGGVRQLVLPIGAAVLVVVALGAVVAAAQRTGNGDAPPTPGPMTLPRTVGYATLTVVRTEPGRLVVSGGGVAELPVGAGTRAWRLEPADADAVETGAAMAIIGVPNEVRNAAIRAIVVGDAGSAGPAGPFGGHEALGEPTALPLITGTVTGVENGRATVRTAAGEVSVWLGPGAPVFRVRETGVEALQPGDRVGVLLDRDGRPDPGRGLLVMRGE</sequence>
<evidence type="ECO:0000256" key="1">
    <source>
        <dbReference type="SAM" id="Phobius"/>
    </source>
</evidence>
<keyword evidence="1" id="KW-0472">Membrane</keyword>
<proteinExistence type="predicted"/>